<dbReference type="eggNOG" id="COG3266">
    <property type="taxonomic scope" value="Bacteria"/>
</dbReference>
<protein>
    <recommendedName>
        <fullName evidence="5">Lipoprotein</fullName>
    </recommendedName>
</protein>
<dbReference type="Proteomes" id="UP000025229">
    <property type="component" value="Chromosome"/>
</dbReference>
<feature type="compositionally biased region" description="Gly residues" evidence="1">
    <location>
        <begin position="45"/>
        <end position="66"/>
    </location>
</feature>
<organism evidence="2 4">
    <name type="scientific">Rubrobacter radiotolerans</name>
    <name type="common">Arthrobacter radiotolerans</name>
    <dbReference type="NCBI Taxonomy" id="42256"/>
    <lineage>
        <taxon>Bacteria</taxon>
        <taxon>Bacillati</taxon>
        <taxon>Actinomycetota</taxon>
        <taxon>Rubrobacteria</taxon>
        <taxon>Rubrobacterales</taxon>
        <taxon>Rubrobacteraceae</taxon>
        <taxon>Rubrobacter</taxon>
    </lineage>
</organism>
<name>A0A023X1G1_RUBRA</name>
<dbReference type="RefSeq" id="WP_038681140.1">
    <property type="nucleotide sequence ID" value="NZ_CP007514.1"/>
</dbReference>
<accession>A0A023X1G1</accession>
<evidence type="ECO:0000313" key="2">
    <source>
        <dbReference type="EMBL" id="AHY46312.1"/>
    </source>
</evidence>
<dbReference type="Proteomes" id="UP001281130">
    <property type="component" value="Unassembled WGS sequence"/>
</dbReference>
<evidence type="ECO:0000256" key="1">
    <source>
        <dbReference type="SAM" id="MobiDB-lite"/>
    </source>
</evidence>
<dbReference type="AlphaFoldDB" id="A0A023X1G1"/>
<reference evidence="3" key="2">
    <citation type="submission" date="2023-11" db="EMBL/GenBank/DDBJ databases">
        <title>MicrobeMod: A computational toolkit for identifying prokaryotic methylation and restriction-modification with nanopore sequencing.</title>
        <authorList>
            <person name="Crits-Christoph A."/>
            <person name="Kang S.C."/>
            <person name="Lee H."/>
            <person name="Ostrov N."/>
        </authorList>
    </citation>
    <scope>NUCLEOTIDE SEQUENCE</scope>
    <source>
        <strain evidence="3">ATCC 51242</strain>
    </source>
</reference>
<feature type="region of interest" description="Disordered" evidence="1">
    <location>
        <begin position="45"/>
        <end position="80"/>
    </location>
</feature>
<evidence type="ECO:0000313" key="3">
    <source>
        <dbReference type="EMBL" id="MDX5893719.1"/>
    </source>
</evidence>
<sequence length="405" mass="43642">MDSSRRWNRHRRRRRNVIVGVIALAAVAVALVLLVNACGGQQEGTGNTGEGANGGGNGAAGGGGEGGGEETREEPEQPFAALEPSAEARPISESVSADDTALAVGTQNASAGIDQYADEGTGLETTGDPGPQRSVPLGETLLEGKEDPSNGPLKNNRIVAYYGTPTSDLMGILGEYEPEEFMRLLKEQTQAYSDADPDRPAVPAIEFIATVAQRDPGPDGLYVAQVDPEYTRQYTDLARENDALMILDVQLGRASVMEEVRLLEEFLLEPHVHLAIDTEYAIEEGEVPGINLGSVDGAEIQEAVEYLDGLVREHNLPDKMLMVHQFERGIVTNKEAIQPTENVQVVLHADGFGGAEAKFSKYGLLVRDEPIQYGGFKIFYKQDTPVLEPEQVLALDPAPAMITYQ</sequence>
<dbReference type="HOGENOM" id="CLU_037716_0_1_11"/>
<dbReference type="EMBL" id="CP007514">
    <property type="protein sequence ID" value="AHY46312.1"/>
    <property type="molecule type" value="Genomic_DNA"/>
</dbReference>
<proteinExistence type="predicted"/>
<keyword evidence="4" id="KW-1185">Reference proteome</keyword>
<dbReference type="PATRIC" id="fig|42256.3.peg.1041"/>
<dbReference type="EMBL" id="JAWXXX010000001">
    <property type="protein sequence ID" value="MDX5893719.1"/>
    <property type="molecule type" value="Genomic_DNA"/>
</dbReference>
<dbReference type="KEGG" id="rrd:RradSPS_1029"/>
<gene>
    <name evidence="2" type="ORF">RradSPS_1029</name>
    <name evidence="3" type="ORF">SIL72_06720</name>
</gene>
<feature type="region of interest" description="Disordered" evidence="1">
    <location>
        <begin position="118"/>
        <end position="138"/>
    </location>
</feature>
<evidence type="ECO:0008006" key="5">
    <source>
        <dbReference type="Google" id="ProtNLM"/>
    </source>
</evidence>
<reference evidence="2 4" key="1">
    <citation type="submission" date="2014-03" db="EMBL/GenBank/DDBJ databases">
        <title>Complete genome sequence of the Radio-Resistant Rubrobacter radiotolerans RSPS-4.</title>
        <authorList>
            <person name="Egas C.C."/>
            <person name="Barroso C.C."/>
            <person name="Froufe H.J.C."/>
            <person name="Pacheco J.J."/>
            <person name="Albuquerque L.L."/>
            <person name="da Costa M.M.S."/>
        </authorList>
    </citation>
    <scope>NUCLEOTIDE SEQUENCE [LARGE SCALE GENOMIC DNA]</scope>
    <source>
        <strain evidence="2 4">RSPS-4</strain>
    </source>
</reference>
<evidence type="ECO:0000313" key="4">
    <source>
        <dbReference type="Proteomes" id="UP000025229"/>
    </source>
</evidence>
<dbReference type="STRING" id="42256.RradSPS_1029"/>